<organism evidence="1 2">
    <name type="scientific">Colletotrichum navitas</name>
    <dbReference type="NCBI Taxonomy" id="681940"/>
    <lineage>
        <taxon>Eukaryota</taxon>
        <taxon>Fungi</taxon>
        <taxon>Dikarya</taxon>
        <taxon>Ascomycota</taxon>
        <taxon>Pezizomycotina</taxon>
        <taxon>Sordariomycetes</taxon>
        <taxon>Hypocreomycetidae</taxon>
        <taxon>Glomerellales</taxon>
        <taxon>Glomerellaceae</taxon>
        <taxon>Colletotrichum</taxon>
        <taxon>Colletotrichum graminicola species complex</taxon>
    </lineage>
</organism>
<reference evidence="1" key="1">
    <citation type="submission" date="2021-06" db="EMBL/GenBank/DDBJ databases">
        <title>Comparative genomics, transcriptomics and evolutionary studies reveal genomic signatures of adaptation to plant cell wall in hemibiotrophic fungi.</title>
        <authorList>
            <consortium name="DOE Joint Genome Institute"/>
            <person name="Baroncelli R."/>
            <person name="Diaz J.F."/>
            <person name="Benocci T."/>
            <person name="Peng M."/>
            <person name="Battaglia E."/>
            <person name="Haridas S."/>
            <person name="Andreopoulos W."/>
            <person name="Labutti K."/>
            <person name="Pangilinan J."/>
            <person name="Floch G.L."/>
            <person name="Makela M.R."/>
            <person name="Henrissat B."/>
            <person name="Grigoriev I.V."/>
            <person name="Crouch J.A."/>
            <person name="De Vries R.P."/>
            <person name="Sukno S.A."/>
            <person name="Thon M.R."/>
        </authorList>
    </citation>
    <scope>NUCLEOTIDE SEQUENCE</scope>
    <source>
        <strain evidence="1">CBS 125086</strain>
    </source>
</reference>
<dbReference type="RefSeq" id="XP_060413896.1">
    <property type="nucleotide sequence ID" value="XM_060563709.1"/>
</dbReference>
<proteinExistence type="predicted"/>
<gene>
    <name evidence="1" type="ORF">LY79DRAFT_669871</name>
</gene>
<name>A0AAD8PZE7_9PEZI</name>
<dbReference type="AlphaFoldDB" id="A0AAD8PZE7"/>
<dbReference type="Proteomes" id="UP001230504">
    <property type="component" value="Unassembled WGS sequence"/>
</dbReference>
<dbReference type="EMBL" id="JAHLJV010000031">
    <property type="protein sequence ID" value="KAK1590408.1"/>
    <property type="molecule type" value="Genomic_DNA"/>
</dbReference>
<dbReference type="GeneID" id="85447949"/>
<sequence length="247" mass="26613">MAEYKLNIRIDKNSVAKFKTSGHKICLAFGFDTSARPGSTKFNVIGYSSVCARNLMVTWKEEYSIAASSSAFASGVRLDVATTPQPISSGETWVLPPDWSDGSSTPDPDVADEDMLFVNEASSASAVVYKTVNGVEAPVYVSHFGPLPPGRESLTPRLQAAVWFQMAAETGTMVDGHDTPIHVIDFAKESFHEVVYGPSGSWVLVEQVAGRRGLVRSPPEAGPRVLEVYRASVTCSEFTSSFGGRIP</sequence>
<comment type="caution">
    <text evidence="1">The sequence shown here is derived from an EMBL/GenBank/DDBJ whole genome shotgun (WGS) entry which is preliminary data.</text>
</comment>
<keyword evidence="2" id="KW-1185">Reference proteome</keyword>
<evidence type="ECO:0000313" key="1">
    <source>
        <dbReference type="EMBL" id="KAK1590408.1"/>
    </source>
</evidence>
<protein>
    <submittedName>
        <fullName evidence="1">Uncharacterized protein</fullName>
    </submittedName>
</protein>
<evidence type="ECO:0000313" key="2">
    <source>
        <dbReference type="Proteomes" id="UP001230504"/>
    </source>
</evidence>
<accession>A0AAD8PZE7</accession>